<protein>
    <recommendedName>
        <fullName evidence="1">EDS1 EP domain-containing protein</fullName>
    </recommendedName>
</protein>
<evidence type="ECO:0000313" key="3">
    <source>
        <dbReference type="Proteomes" id="UP000594261"/>
    </source>
</evidence>
<dbReference type="AlphaFoldDB" id="A0A7N2RBT6"/>
<dbReference type="InterPro" id="IPR041266">
    <property type="entry name" value="EDS1_EP"/>
</dbReference>
<reference evidence="2" key="2">
    <citation type="submission" date="2021-01" db="UniProtKB">
        <authorList>
            <consortium name="EnsemblPlants"/>
        </authorList>
    </citation>
    <scope>IDENTIFICATION</scope>
</reference>
<dbReference type="EnsemblPlants" id="QL10p013773:mrna">
    <property type="protein sequence ID" value="QL10p013773:mrna"/>
    <property type="gene ID" value="QL10p013773"/>
</dbReference>
<accession>A0A7N2RBT6</accession>
<sequence>MLDVVLLESLEQLPLYVDSTSGDSTTMNTTLKDLGLIVSSRRWRAKNRKDGNQNRIDAKKTDIEKAMNYLQEDYRLHCGHSVSSLGCYDAFKLQETSKDFDAHVKGFELAGIWDEIIKMLRRYELPDAFEGEKKWVELGTRYRRVSEPLSIANYYRHLKNKDTGAYMDRGRPKRYRFTQRWLEHAQRMPTGSCGESCFWANVEELRIETSGLGGFASVKEKVLRLEEQVKKWIDGNELGKDALFKKSTFMKWWETLPDEHKLNSCIKDREGFMSV</sequence>
<dbReference type="Gramene" id="QL10p013773:mrna">
    <property type="protein sequence ID" value="QL10p013773:mrna"/>
    <property type="gene ID" value="QL10p013773"/>
</dbReference>
<dbReference type="PANTHER" id="PTHR47090">
    <property type="entry name" value="PROTEIN EDS1-RELATED"/>
    <property type="match status" value="1"/>
</dbReference>
<organism evidence="2 3">
    <name type="scientific">Quercus lobata</name>
    <name type="common">Valley oak</name>
    <dbReference type="NCBI Taxonomy" id="97700"/>
    <lineage>
        <taxon>Eukaryota</taxon>
        <taxon>Viridiplantae</taxon>
        <taxon>Streptophyta</taxon>
        <taxon>Embryophyta</taxon>
        <taxon>Tracheophyta</taxon>
        <taxon>Spermatophyta</taxon>
        <taxon>Magnoliopsida</taxon>
        <taxon>eudicotyledons</taxon>
        <taxon>Gunneridae</taxon>
        <taxon>Pentapetalae</taxon>
        <taxon>rosids</taxon>
        <taxon>fabids</taxon>
        <taxon>Fagales</taxon>
        <taxon>Fagaceae</taxon>
        <taxon>Quercus</taxon>
    </lineage>
</organism>
<dbReference type="GO" id="GO:0006952">
    <property type="term" value="P:defense response"/>
    <property type="evidence" value="ECO:0007669"/>
    <property type="project" value="InterPro"/>
</dbReference>
<dbReference type="EMBL" id="LRBV02000010">
    <property type="status" value="NOT_ANNOTATED_CDS"/>
    <property type="molecule type" value="Genomic_DNA"/>
</dbReference>
<dbReference type="Pfam" id="PF18117">
    <property type="entry name" value="EDS1_EP"/>
    <property type="match status" value="1"/>
</dbReference>
<evidence type="ECO:0000313" key="2">
    <source>
        <dbReference type="EnsemblPlants" id="QL10p013773:mrna"/>
    </source>
</evidence>
<reference evidence="2 3" key="1">
    <citation type="journal article" date="2016" name="G3 (Bethesda)">
        <title>First Draft Assembly and Annotation of the Genome of a California Endemic Oak Quercus lobata Nee (Fagaceae).</title>
        <authorList>
            <person name="Sork V.L."/>
            <person name="Fitz-Gibbon S.T."/>
            <person name="Puiu D."/>
            <person name="Crepeau M."/>
            <person name="Gugger P.F."/>
            <person name="Sherman R."/>
            <person name="Stevens K."/>
            <person name="Langley C.H."/>
            <person name="Pellegrini M."/>
            <person name="Salzberg S.L."/>
        </authorList>
    </citation>
    <scope>NUCLEOTIDE SEQUENCE [LARGE SCALE GENOMIC DNA]</scope>
    <source>
        <strain evidence="2 3">cv. SW786</strain>
    </source>
</reference>
<name>A0A7N2RBT6_QUELO</name>
<evidence type="ECO:0000259" key="1">
    <source>
        <dbReference type="Pfam" id="PF18117"/>
    </source>
</evidence>
<keyword evidence="3" id="KW-1185">Reference proteome</keyword>
<dbReference type="Proteomes" id="UP000594261">
    <property type="component" value="Chromosome 10"/>
</dbReference>
<proteinExistence type="predicted"/>
<feature type="domain" description="EDS1 EP" evidence="1">
    <location>
        <begin position="72"/>
        <end position="266"/>
    </location>
</feature>
<dbReference type="PANTHER" id="PTHR47090:SF2">
    <property type="entry name" value="PROTEIN EDS1-RELATED"/>
    <property type="match status" value="1"/>
</dbReference>
<dbReference type="InParanoid" id="A0A7N2RBT6"/>
<dbReference type="InterPro" id="IPR044214">
    <property type="entry name" value="EDS1-like"/>
</dbReference>
<dbReference type="OMA" id="EHRENSC"/>